<comment type="caution">
    <text evidence="1">The sequence shown here is derived from an EMBL/GenBank/DDBJ whole genome shotgun (WGS) entry which is preliminary data.</text>
</comment>
<reference evidence="1 4" key="2">
    <citation type="submission" date="2019-04" db="EMBL/GenBank/DDBJ databases">
        <title>Draft genome sequences of Streptomyces avermitilis NBRC 14893.</title>
        <authorList>
            <person name="Komaki H."/>
            <person name="Tamura T."/>
            <person name="Hosoyama A."/>
        </authorList>
    </citation>
    <scope>NUCLEOTIDE SEQUENCE [LARGE SCALE GENOMIC DNA]</scope>
    <source>
        <strain evidence="1 4">NBRC 14893</strain>
    </source>
</reference>
<evidence type="ECO:0000313" key="2">
    <source>
        <dbReference type="EMBL" id="GDY70716.1"/>
    </source>
</evidence>
<evidence type="ECO:0000313" key="1">
    <source>
        <dbReference type="EMBL" id="GDY68900.1"/>
    </source>
</evidence>
<dbReference type="Proteomes" id="UP000299211">
    <property type="component" value="Unassembled WGS sequence"/>
</dbReference>
<reference evidence="2 3" key="1">
    <citation type="submission" date="2019-04" db="EMBL/GenBank/DDBJ databases">
        <title>Draft genome sequences of Streptomyces avermitilis ATCC 31267.</title>
        <authorList>
            <person name="Komaki H."/>
            <person name="Tamura T."/>
            <person name="Hosoyama A."/>
        </authorList>
    </citation>
    <scope>NUCLEOTIDE SEQUENCE [LARGE SCALE GENOMIC DNA]</scope>
    <source>
        <strain evidence="2 3">ATCC 31267</strain>
    </source>
</reference>
<dbReference type="AlphaFoldDB" id="A0A4D4MAF9"/>
<gene>
    <name evidence="1" type="ORF">SAV14893_082930</name>
    <name evidence="2" type="ORF">SAV31267_002010</name>
</gene>
<organism evidence="1 4">
    <name type="scientific">Streptomyces avermitilis</name>
    <dbReference type="NCBI Taxonomy" id="33903"/>
    <lineage>
        <taxon>Bacteria</taxon>
        <taxon>Bacillati</taxon>
        <taxon>Actinomycetota</taxon>
        <taxon>Actinomycetes</taxon>
        <taxon>Kitasatosporales</taxon>
        <taxon>Streptomycetaceae</taxon>
        <taxon>Streptomyces</taxon>
    </lineage>
</organism>
<evidence type="ECO:0000313" key="4">
    <source>
        <dbReference type="Proteomes" id="UP000302139"/>
    </source>
</evidence>
<dbReference type="EMBL" id="BJHY01000001">
    <property type="protein sequence ID" value="GDY70716.1"/>
    <property type="molecule type" value="Genomic_DNA"/>
</dbReference>
<dbReference type="EMBL" id="BJHX01000001">
    <property type="protein sequence ID" value="GDY68900.1"/>
    <property type="molecule type" value="Genomic_DNA"/>
</dbReference>
<proteinExistence type="predicted"/>
<name>A0A4D4MAF9_STRAX</name>
<sequence length="92" mass="9608">MLTLGALFGFFSGVSLLLLVVHAVSAAAVSRSAVMALVFMVPQGRVLLSGAMMPGPALLVPGMPDLRPVWGVIQQNTTAVNDGWVTDWIDTG</sequence>
<evidence type="ECO:0000313" key="3">
    <source>
        <dbReference type="Proteomes" id="UP000299211"/>
    </source>
</evidence>
<protein>
    <submittedName>
        <fullName evidence="1">Uncharacterized protein</fullName>
    </submittedName>
</protein>
<accession>A0A4D4MAF9</accession>
<dbReference type="Proteomes" id="UP000302139">
    <property type="component" value="Unassembled WGS sequence"/>
</dbReference>